<evidence type="ECO:0000313" key="3">
    <source>
        <dbReference type="Proteomes" id="UP001595923"/>
    </source>
</evidence>
<accession>A0ABV9DXW0</accession>
<organism evidence="2 3">
    <name type="scientific">Nocardiopsis mangrovi</name>
    <dbReference type="NCBI Taxonomy" id="1179818"/>
    <lineage>
        <taxon>Bacteria</taxon>
        <taxon>Bacillati</taxon>
        <taxon>Actinomycetota</taxon>
        <taxon>Actinomycetes</taxon>
        <taxon>Streptosporangiales</taxon>
        <taxon>Nocardiopsidaceae</taxon>
        <taxon>Nocardiopsis</taxon>
    </lineage>
</organism>
<dbReference type="EMBL" id="JBHSFQ010000017">
    <property type="protein sequence ID" value="MFC4563675.1"/>
    <property type="molecule type" value="Genomic_DNA"/>
</dbReference>
<comment type="caution">
    <text evidence="2">The sequence shown here is derived from an EMBL/GenBank/DDBJ whole genome shotgun (WGS) entry which is preliminary data.</text>
</comment>
<feature type="compositionally biased region" description="Basic and acidic residues" evidence="1">
    <location>
        <begin position="180"/>
        <end position="190"/>
    </location>
</feature>
<keyword evidence="3" id="KW-1185">Reference proteome</keyword>
<name>A0ABV9DXW0_9ACTN</name>
<proteinExistence type="predicted"/>
<dbReference type="Proteomes" id="UP001595923">
    <property type="component" value="Unassembled WGS sequence"/>
</dbReference>
<gene>
    <name evidence="2" type="ORF">ACFO4E_17565</name>
</gene>
<evidence type="ECO:0000256" key="1">
    <source>
        <dbReference type="SAM" id="MobiDB-lite"/>
    </source>
</evidence>
<dbReference type="RefSeq" id="WP_378576158.1">
    <property type="nucleotide sequence ID" value="NZ_JBHSFQ010000017.1"/>
</dbReference>
<feature type="region of interest" description="Disordered" evidence="1">
    <location>
        <begin position="165"/>
        <end position="190"/>
    </location>
</feature>
<protein>
    <submittedName>
        <fullName evidence="2">Uncharacterized protein</fullName>
    </submittedName>
</protein>
<reference evidence="3" key="1">
    <citation type="journal article" date="2019" name="Int. J. Syst. Evol. Microbiol.">
        <title>The Global Catalogue of Microorganisms (GCM) 10K type strain sequencing project: providing services to taxonomists for standard genome sequencing and annotation.</title>
        <authorList>
            <consortium name="The Broad Institute Genomics Platform"/>
            <consortium name="The Broad Institute Genome Sequencing Center for Infectious Disease"/>
            <person name="Wu L."/>
            <person name="Ma J."/>
        </authorList>
    </citation>
    <scope>NUCLEOTIDE SEQUENCE [LARGE SCALE GENOMIC DNA]</scope>
    <source>
        <strain evidence="3">XZYJ18</strain>
    </source>
</reference>
<sequence length="190" mass="20361">MDFAEQTAGAADGFSFGWELREQAGAVCTVGDAAADAAFVADRPTDAITDILHGLCGLYGPLPAERFFFRSEPVEFRWVLDRQGTDVDISIYLFPDVRGGLGLPDSAGLLVWRSRQARGRFVHAVLDTAEAVLDGQGGRPESAERPAGPGPLAALVELRRMHRRDDGCGAACPPPASGEHPADRRRLPHA</sequence>
<evidence type="ECO:0000313" key="2">
    <source>
        <dbReference type="EMBL" id="MFC4563675.1"/>
    </source>
</evidence>